<accession>A0A9P7GLJ7</accession>
<proteinExistence type="predicted"/>
<dbReference type="Proteomes" id="UP000717328">
    <property type="component" value="Unassembled WGS sequence"/>
</dbReference>
<evidence type="ECO:0000313" key="2">
    <source>
        <dbReference type="EMBL" id="KAG5652892.1"/>
    </source>
</evidence>
<feature type="compositionally biased region" description="Polar residues" evidence="1">
    <location>
        <begin position="463"/>
        <end position="476"/>
    </location>
</feature>
<organism evidence="2 3">
    <name type="scientific">Sphagnurus paluster</name>
    <dbReference type="NCBI Taxonomy" id="117069"/>
    <lineage>
        <taxon>Eukaryota</taxon>
        <taxon>Fungi</taxon>
        <taxon>Dikarya</taxon>
        <taxon>Basidiomycota</taxon>
        <taxon>Agaricomycotina</taxon>
        <taxon>Agaricomycetes</taxon>
        <taxon>Agaricomycetidae</taxon>
        <taxon>Agaricales</taxon>
        <taxon>Tricholomatineae</taxon>
        <taxon>Lyophyllaceae</taxon>
        <taxon>Sphagnurus</taxon>
    </lineage>
</organism>
<feature type="compositionally biased region" description="Low complexity" evidence="1">
    <location>
        <begin position="38"/>
        <end position="50"/>
    </location>
</feature>
<keyword evidence="3" id="KW-1185">Reference proteome</keyword>
<name>A0A9P7GLJ7_9AGAR</name>
<dbReference type="OrthoDB" id="2013972at2759"/>
<dbReference type="AlphaFoldDB" id="A0A9P7GLJ7"/>
<sequence>MKSGAAFEMLEEDLFFPGKLIDSDSDSERGSDSEHRTSSFSSTFGSHSNSDTNLESVSESTAPSSDDMSPPTPTTATLPSTPSRSNSPTERVAINEEKEAEELLAQVIAGYSITNEEASADMDIAIPDVPSPTIQPQVTNPKSLITQPLGSSFAGSAVSLIMSSVGSAAPPDSLYETTPITIEPNARGTRPRGYSLAASLSVPDSESHTTSSADVIPPVPLLLRTVPKPPANPRDHSLLESIYMKLLESRFINISPLALLANSIGLTFKDLRTHPPLQYRFPAIHHKPRCANDGTEKSVDYPEREDLSDSDDARDAILPSPVPRSIKKRNSRRISTQSFEEEVHISEDNRYVDVRALMRHSSPYITLDEARASALSPSTKSMFPGISSAKLQRGSFLPNTTMNLDLKTLNLHLALRASEILACSESMWEWVLEYQGKDENKPNRTAVRPHRSGSGSVEMAPRTSVTSMTSHDDSQNSFRKSLLDLTRDEFNGLLSKFEMDMRDKCGLGNALEERFSWPSAESTPSPERKIFETACEKWDKWEMEQEANHHQRIPAGPYIATRPSPTAQQFSDSNDYISHGHGRGKKRVSTSSGSTLLPPTRRMSRAMRVFVAWNP</sequence>
<feature type="compositionally biased region" description="Polar residues" evidence="1">
    <location>
        <begin position="565"/>
        <end position="576"/>
    </location>
</feature>
<feature type="compositionally biased region" description="Basic and acidic residues" evidence="1">
    <location>
        <begin position="26"/>
        <end position="37"/>
    </location>
</feature>
<feature type="region of interest" description="Disordered" evidence="1">
    <location>
        <begin position="15"/>
        <end position="91"/>
    </location>
</feature>
<feature type="region of interest" description="Disordered" evidence="1">
    <location>
        <begin position="565"/>
        <end position="599"/>
    </location>
</feature>
<feature type="compositionally biased region" description="Low complexity" evidence="1">
    <location>
        <begin position="589"/>
        <end position="599"/>
    </location>
</feature>
<reference evidence="2" key="2">
    <citation type="submission" date="2021-10" db="EMBL/GenBank/DDBJ databases">
        <title>Phylogenomics reveals ancestral predisposition of the termite-cultivated fungus Termitomyces towards a domesticated lifestyle.</title>
        <authorList>
            <person name="Auxier B."/>
            <person name="Grum-Grzhimaylo A."/>
            <person name="Cardenas M.E."/>
            <person name="Lodge J.D."/>
            <person name="Laessoe T."/>
            <person name="Pedersen O."/>
            <person name="Smith M.E."/>
            <person name="Kuyper T.W."/>
            <person name="Franco-Molano E.A."/>
            <person name="Baroni T.J."/>
            <person name="Aanen D.K."/>
        </authorList>
    </citation>
    <scope>NUCLEOTIDE SEQUENCE</scope>
    <source>
        <strain evidence="2">D49</strain>
    </source>
</reference>
<protein>
    <submittedName>
        <fullName evidence="2">Uncharacterized protein</fullName>
    </submittedName>
</protein>
<evidence type="ECO:0000313" key="3">
    <source>
        <dbReference type="Proteomes" id="UP000717328"/>
    </source>
</evidence>
<feature type="compositionally biased region" description="Low complexity" evidence="1">
    <location>
        <begin position="60"/>
        <end position="85"/>
    </location>
</feature>
<feature type="region of interest" description="Disordered" evidence="1">
    <location>
        <begin position="287"/>
        <end position="322"/>
    </location>
</feature>
<feature type="compositionally biased region" description="Basic and acidic residues" evidence="1">
    <location>
        <begin position="294"/>
        <end position="315"/>
    </location>
</feature>
<feature type="region of interest" description="Disordered" evidence="1">
    <location>
        <begin position="440"/>
        <end position="476"/>
    </location>
</feature>
<evidence type="ECO:0000256" key="1">
    <source>
        <dbReference type="SAM" id="MobiDB-lite"/>
    </source>
</evidence>
<reference evidence="2" key="1">
    <citation type="submission" date="2021-02" db="EMBL/GenBank/DDBJ databases">
        <authorList>
            <person name="Nieuwenhuis M."/>
            <person name="Van De Peppel L.J.J."/>
        </authorList>
    </citation>
    <scope>NUCLEOTIDE SEQUENCE</scope>
    <source>
        <strain evidence="2">D49</strain>
    </source>
</reference>
<comment type="caution">
    <text evidence="2">The sequence shown here is derived from an EMBL/GenBank/DDBJ whole genome shotgun (WGS) entry which is preliminary data.</text>
</comment>
<dbReference type="EMBL" id="JABCKI010000090">
    <property type="protein sequence ID" value="KAG5652892.1"/>
    <property type="molecule type" value="Genomic_DNA"/>
</dbReference>
<gene>
    <name evidence="2" type="ORF">H0H81_003256</name>
</gene>